<reference evidence="3 4" key="1">
    <citation type="journal article" date="2018" name="Nat. Ecol. Evol.">
        <title>Genomic signatures of mitonuclear coevolution across populations of Tigriopus californicus.</title>
        <authorList>
            <person name="Barreto F.S."/>
            <person name="Watson E.T."/>
            <person name="Lima T.G."/>
            <person name="Willett C.S."/>
            <person name="Edmands S."/>
            <person name="Li W."/>
            <person name="Burton R.S."/>
        </authorList>
    </citation>
    <scope>NUCLEOTIDE SEQUENCE [LARGE SCALE GENOMIC DNA]</scope>
    <source>
        <strain evidence="3 4">San Diego</strain>
    </source>
</reference>
<dbReference type="GO" id="GO:0006508">
    <property type="term" value="P:proteolysis"/>
    <property type="evidence" value="ECO:0007669"/>
    <property type="project" value="InterPro"/>
</dbReference>
<evidence type="ECO:0000313" key="4">
    <source>
        <dbReference type="Proteomes" id="UP000318571"/>
    </source>
</evidence>
<comment type="caution">
    <text evidence="3">The sequence shown here is derived from an EMBL/GenBank/DDBJ whole genome shotgun (WGS) entry which is preliminary data.</text>
</comment>
<protein>
    <recommendedName>
        <fullName evidence="2">Peptidase S1 domain-containing protein</fullName>
    </recommendedName>
</protein>
<dbReference type="InterPro" id="IPR001254">
    <property type="entry name" value="Trypsin_dom"/>
</dbReference>
<dbReference type="Pfam" id="PF00089">
    <property type="entry name" value="Trypsin"/>
    <property type="match status" value="1"/>
</dbReference>
<feature type="domain" description="Peptidase S1" evidence="2">
    <location>
        <begin position="176"/>
        <end position="289"/>
    </location>
</feature>
<proteinExistence type="predicted"/>
<keyword evidence="1" id="KW-1133">Transmembrane helix</keyword>
<dbReference type="InterPro" id="IPR043504">
    <property type="entry name" value="Peptidase_S1_PA_chymotrypsin"/>
</dbReference>
<evidence type="ECO:0000259" key="2">
    <source>
        <dbReference type="Pfam" id="PF00089"/>
    </source>
</evidence>
<dbReference type="Gene3D" id="2.40.10.10">
    <property type="entry name" value="Trypsin-like serine proteases"/>
    <property type="match status" value="2"/>
</dbReference>
<dbReference type="GO" id="GO:0004252">
    <property type="term" value="F:serine-type endopeptidase activity"/>
    <property type="evidence" value="ECO:0007669"/>
    <property type="project" value="InterPro"/>
</dbReference>
<sequence length="343" mass="39200">MLRNSTFTRRRERGEKHSTCFMSIINGALILWMLMWSLRNNFSLGSYNSCLDCGKLLRKQQQPKQQTLSRQKRDLTSDEKELRLKLDVRIHVKKVNGSYVPLNDDFNVILDQEHSHLKPWIFDKEPSVDSDYGPDNAFESYFDDVMDPNSDGNQISGISQERDEGKVSAGDNRLFPHVIPWQYFITDIQVSLICPCTAINARFLLASQTCLRELFPQRLVGLYVLKHLPTPQYLAKFGPVEEHLQVKDVIYHQGYRRSQTEGVTNDLALILARHPVLSSNGSVPICLPLIKDVLLPLTGKTLVQVFWSQGEAPKADPIVQATTIRSMRAFPPCRRLFSSQRGK</sequence>
<name>A0A553PLN2_TIGCA</name>
<dbReference type="Proteomes" id="UP000318571">
    <property type="component" value="Chromosome 11"/>
</dbReference>
<keyword evidence="4" id="KW-1185">Reference proteome</keyword>
<feature type="transmembrane region" description="Helical" evidence="1">
    <location>
        <begin position="20"/>
        <end position="38"/>
    </location>
</feature>
<dbReference type="EMBL" id="VCGU01000003">
    <property type="protein sequence ID" value="TRY78585.1"/>
    <property type="molecule type" value="Genomic_DNA"/>
</dbReference>
<gene>
    <name evidence="3" type="ORF">TCAL_04998</name>
</gene>
<dbReference type="SUPFAM" id="SSF50494">
    <property type="entry name" value="Trypsin-like serine proteases"/>
    <property type="match status" value="1"/>
</dbReference>
<accession>A0A553PLN2</accession>
<organism evidence="3 4">
    <name type="scientific">Tigriopus californicus</name>
    <name type="common">Marine copepod</name>
    <dbReference type="NCBI Taxonomy" id="6832"/>
    <lineage>
        <taxon>Eukaryota</taxon>
        <taxon>Metazoa</taxon>
        <taxon>Ecdysozoa</taxon>
        <taxon>Arthropoda</taxon>
        <taxon>Crustacea</taxon>
        <taxon>Multicrustacea</taxon>
        <taxon>Hexanauplia</taxon>
        <taxon>Copepoda</taxon>
        <taxon>Harpacticoida</taxon>
        <taxon>Harpacticidae</taxon>
        <taxon>Tigriopus</taxon>
    </lineage>
</organism>
<dbReference type="AlphaFoldDB" id="A0A553PLN2"/>
<evidence type="ECO:0000256" key="1">
    <source>
        <dbReference type="SAM" id="Phobius"/>
    </source>
</evidence>
<dbReference type="InterPro" id="IPR009003">
    <property type="entry name" value="Peptidase_S1_PA"/>
</dbReference>
<keyword evidence="1" id="KW-0812">Transmembrane</keyword>
<evidence type="ECO:0000313" key="3">
    <source>
        <dbReference type="EMBL" id="TRY78585.1"/>
    </source>
</evidence>
<keyword evidence="1" id="KW-0472">Membrane</keyword>